<dbReference type="AlphaFoldDB" id="A0A2T4A0J7"/>
<gene>
    <name evidence="2" type="ORF">M431DRAFT_9268</name>
</gene>
<name>A0A2T4A0J7_TRIHA</name>
<protein>
    <submittedName>
        <fullName evidence="2">Uncharacterized protein</fullName>
    </submittedName>
</protein>
<dbReference type="Proteomes" id="UP000241690">
    <property type="component" value="Unassembled WGS sequence"/>
</dbReference>
<proteinExistence type="predicted"/>
<feature type="region of interest" description="Disordered" evidence="1">
    <location>
        <begin position="1"/>
        <end position="21"/>
    </location>
</feature>
<dbReference type="EMBL" id="KZ679688">
    <property type="protein sequence ID" value="PTB50595.1"/>
    <property type="molecule type" value="Genomic_DNA"/>
</dbReference>
<reference evidence="2 3" key="1">
    <citation type="submission" date="2016-07" db="EMBL/GenBank/DDBJ databases">
        <title>Multiple horizontal gene transfer events from other fungi enriched the ability of initially mycotrophic Trichoderma (Ascomycota) to feed on dead plant biomass.</title>
        <authorList>
            <consortium name="DOE Joint Genome Institute"/>
            <person name="Aerts A."/>
            <person name="Atanasova L."/>
            <person name="Chenthamara K."/>
            <person name="Zhang J."/>
            <person name="Grujic M."/>
            <person name="Henrissat B."/>
            <person name="Kuo A."/>
            <person name="Salamov A."/>
            <person name="Lipzen A."/>
            <person name="Labutti K."/>
            <person name="Barry K."/>
            <person name="Miao Y."/>
            <person name="Rahimi M.J."/>
            <person name="Shen Q."/>
            <person name="Grigoriev I.V."/>
            <person name="Kubicek C.P."/>
            <person name="Druzhinina I.S."/>
        </authorList>
    </citation>
    <scope>NUCLEOTIDE SEQUENCE [LARGE SCALE GENOMIC DNA]</scope>
    <source>
        <strain evidence="2 3">CBS 226.95</strain>
    </source>
</reference>
<sequence>MSVQAKPTNTKPHATKDSSSHSYGIVRFLADQQQYHPVFGKVQSPAEVKVFAEARMTAELHAFEQQFGPSGKPSSS</sequence>
<dbReference type="RefSeq" id="XP_024770272.1">
    <property type="nucleotide sequence ID" value="XM_024924389.1"/>
</dbReference>
<evidence type="ECO:0000313" key="3">
    <source>
        <dbReference type="Proteomes" id="UP000241690"/>
    </source>
</evidence>
<keyword evidence="3" id="KW-1185">Reference proteome</keyword>
<dbReference type="GeneID" id="36632972"/>
<organism evidence="2 3">
    <name type="scientific">Trichoderma harzianum CBS 226.95</name>
    <dbReference type="NCBI Taxonomy" id="983964"/>
    <lineage>
        <taxon>Eukaryota</taxon>
        <taxon>Fungi</taxon>
        <taxon>Dikarya</taxon>
        <taxon>Ascomycota</taxon>
        <taxon>Pezizomycotina</taxon>
        <taxon>Sordariomycetes</taxon>
        <taxon>Hypocreomycetidae</taxon>
        <taxon>Hypocreales</taxon>
        <taxon>Hypocreaceae</taxon>
        <taxon>Trichoderma</taxon>
    </lineage>
</organism>
<feature type="compositionally biased region" description="Polar residues" evidence="1">
    <location>
        <begin position="1"/>
        <end position="12"/>
    </location>
</feature>
<evidence type="ECO:0000256" key="1">
    <source>
        <dbReference type="SAM" id="MobiDB-lite"/>
    </source>
</evidence>
<accession>A0A2T4A0J7</accession>
<evidence type="ECO:0000313" key="2">
    <source>
        <dbReference type="EMBL" id="PTB50595.1"/>
    </source>
</evidence>